<dbReference type="InterPro" id="IPR013083">
    <property type="entry name" value="Znf_RING/FYVE/PHD"/>
</dbReference>
<dbReference type="OrthoDB" id="10263264at2759"/>
<keyword evidence="7" id="KW-0833">Ubl conjugation pathway</keyword>
<evidence type="ECO:0000259" key="13">
    <source>
        <dbReference type="PROSITE" id="PS51044"/>
    </source>
</evidence>
<comment type="subcellular location">
    <subcellularLocation>
        <location evidence="1">Nucleus</location>
    </subcellularLocation>
</comment>
<name>A0A7M5X204_9CNID</name>
<evidence type="ECO:0000256" key="5">
    <source>
        <dbReference type="ARBA" id="ARBA00022723"/>
    </source>
</evidence>
<feature type="compositionally biased region" description="Low complexity" evidence="11">
    <location>
        <begin position="111"/>
        <end position="164"/>
    </location>
</feature>
<comment type="pathway">
    <text evidence="2">Protein modification; protein sumoylation.</text>
</comment>
<dbReference type="Gene3D" id="3.30.40.10">
    <property type="entry name" value="Zinc/RING finger domain, C3HC4 (zinc finger)"/>
    <property type="match status" value="1"/>
</dbReference>
<evidence type="ECO:0000256" key="9">
    <source>
        <dbReference type="ARBA" id="ARBA00023242"/>
    </source>
</evidence>
<accession>A0A7M5X204</accession>
<dbReference type="GO" id="GO:0016925">
    <property type="term" value="P:protein sumoylation"/>
    <property type="evidence" value="ECO:0007669"/>
    <property type="project" value="UniProtKB-UniPathway"/>
</dbReference>
<dbReference type="GeneID" id="136804598"/>
<dbReference type="Gene3D" id="1.10.720.30">
    <property type="entry name" value="SAP domain"/>
    <property type="match status" value="1"/>
</dbReference>
<dbReference type="InterPro" id="IPR023321">
    <property type="entry name" value="PINIT"/>
</dbReference>
<feature type="compositionally biased region" description="Acidic residues" evidence="11">
    <location>
        <begin position="529"/>
        <end position="555"/>
    </location>
</feature>
<dbReference type="PANTHER" id="PTHR10782:SF94">
    <property type="entry name" value="SUPPRESSOR OF VARIEGATION 2-10, ISOFORM I"/>
    <property type="match status" value="1"/>
</dbReference>
<dbReference type="InterPro" id="IPR038654">
    <property type="entry name" value="PINIT_sf"/>
</dbReference>
<keyword evidence="4" id="KW-0808">Transferase</keyword>
<feature type="region of interest" description="Disordered" evidence="11">
    <location>
        <begin position="458"/>
        <end position="586"/>
    </location>
</feature>
<dbReference type="GO" id="GO:0061665">
    <property type="term" value="F:SUMO ligase activity"/>
    <property type="evidence" value="ECO:0007669"/>
    <property type="project" value="TreeGrafter"/>
</dbReference>
<evidence type="ECO:0000259" key="12">
    <source>
        <dbReference type="PROSITE" id="PS50800"/>
    </source>
</evidence>
<dbReference type="GO" id="GO:0000785">
    <property type="term" value="C:chromatin"/>
    <property type="evidence" value="ECO:0007669"/>
    <property type="project" value="TreeGrafter"/>
</dbReference>
<dbReference type="PANTHER" id="PTHR10782">
    <property type="entry name" value="ZINC FINGER MIZ DOMAIN-CONTAINING PROTEIN"/>
    <property type="match status" value="1"/>
</dbReference>
<feature type="domain" description="SP-RING-type" evidence="13">
    <location>
        <begin position="360"/>
        <end position="441"/>
    </location>
</feature>
<keyword evidence="6 10" id="KW-0863">Zinc-finger</keyword>
<dbReference type="GO" id="GO:0006357">
    <property type="term" value="P:regulation of transcription by RNA polymerase II"/>
    <property type="evidence" value="ECO:0007669"/>
    <property type="project" value="TreeGrafter"/>
</dbReference>
<dbReference type="PROSITE" id="PS51466">
    <property type="entry name" value="PINIT"/>
    <property type="match status" value="1"/>
</dbReference>
<dbReference type="PROSITE" id="PS50800">
    <property type="entry name" value="SAP"/>
    <property type="match status" value="1"/>
</dbReference>
<dbReference type="PROSITE" id="PS51044">
    <property type="entry name" value="ZF_SP_RING"/>
    <property type="match status" value="1"/>
</dbReference>
<evidence type="ECO:0000256" key="3">
    <source>
        <dbReference type="ARBA" id="ARBA00005383"/>
    </source>
</evidence>
<evidence type="ECO:0000259" key="14">
    <source>
        <dbReference type="PROSITE" id="PS51466"/>
    </source>
</evidence>
<organism evidence="15 16">
    <name type="scientific">Clytia hemisphaerica</name>
    <dbReference type="NCBI Taxonomy" id="252671"/>
    <lineage>
        <taxon>Eukaryota</taxon>
        <taxon>Metazoa</taxon>
        <taxon>Cnidaria</taxon>
        <taxon>Hydrozoa</taxon>
        <taxon>Hydroidolina</taxon>
        <taxon>Leptothecata</taxon>
        <taxon>Obeliida</taxon>
        <taxon>Clytiidae</taxon>
        <taxon>Clytia</taxon>
    </lineage>
</organism>
<protein>
    <submittedName>
        <fullName evidence="15">Uncharacterized protein</fullName>
    </submittedName>
</protein>
<dbReference type="RefSeq" id="XP_066917299.1">
    <property type="nucleotide sequence ID" value="XM_067061198.1"/>
</dbReference>
<dbReference type="InterPro" id="IPR036361">
    <property type="entry name" value="SAP_dom_sf"/>
</dbReference>
<evidence type="ECO:0000313" key="16">
    <source>
        <dbReference type="Proteomes" id="UP000594262"/>
    </source>
</evidence>
<keyword evidence="16" id="KW-1185">Reference proteome</keyword>
<dbReference type="GO" id="GO:0008270">
    <property type="term" value="F:zinc ion binding"/>
    <property type="evidence" value="ECO:0007669"/>
    <property type="project" value="UniProtKB-KW"/>
</dbReference>
<evidence type="ECO:0000256" key="1">
    <source>
        <dbReference type="ARBA" id="ARBA00004123"/>
    </source>
</evidence>
<keyword evidence="8" id="KW-0862">Zinc</keyword>
<comment type="similarity">
    <text evidence="3">Belongs to the PIAS family.</text>
</comment>
<feature type="compositionally biased region" description="Pro residues" evidence="11">
    <location>
        <begin position="556"/>
        <end position="570"/>
    </location>
</feature>
<evidence type="ECO:0000256" key="11">
    <source>
        <dbReference type="SAM" id="MobiDB-lite"/>
    </source>
</evidence>
<feature type="region of interest" description="Disordered" evidence="11">
    <location>
        <begin position="265"/>
        <end position="286"/>
    </location>
</feature>
<evidence type="ECO:0000256" key="4">
    <source>
        <dbReference type="ARBA" id="ARBA00022679"/>
    </source>
</evidence>
<dbReference type="EnsemblMetazoa" id="CLYHEMT015947.1">
    <property type="protein sequence ID" value="CLYHEMP015947.1"/>
    <property type="gene ID" value="CLYHEMG015947"/>
</dbReference>
<feature type="region of interest" description="Disordered" evidence="11">
    <location>
        <begin position="618"/>
        <end position="641"/>
    </location>
</feature>
<proteinExistence type="inferred from homology"/>
<feature type="domain" description="PINIT" evidence="14">
    <location>
        <begin position="162"/>
        <end position="328"/>
    </location>
</feature>
<evidence type="ECO:0000256" key="7">
    <source>
        <dbReference type="ARBA" id="ARBA00022786"/>
    </source>
</evidence>
<sequence>MSGRKDNMKSEELKNILMTFRIADLQSLLTNCGRSRSGRKHELLGRALSLLKTNDSTRVQVKKKILEIHNQRFPSSRQMPPNATMHHNSYQQHQPSYASYNSDKHEDSYSMHRSSSSYKHSSQNALSSSSSQNHGSYNSHPSYSQNNSIYGRGSSSSGNNYSTSTSSMPIHLDVKFIDLPFYNVIDVLVKPTSLVQKTVVGYQDTDFLFHLTPYQCQLINSSRAYNSKQAIEYTVQIQLRFCLAEVSCVQEDLYPSRCKLSINGKGLTLPGQPPPNAQNQEPRKPHRPINITHICRLTPTQANQIHVQWMPSDMGQRWTATVHLVKVVQPETLIQQLKAKTERPPAHTLAFIKEKLKQDPDSEIALTSLKVSLCCPIGRTRMTMPCRATNCKHLQCFDGSLYIQMNERKPSWVCPVCDQKAYYDQLFKDGMFMDIMEQSVHCDEIMFFEDGSWRSASEIEESSKPLSQVVQTPARQTNGGTANSSANDESSPPSPININTPPLIKQDDRPFHNTPPPKMPQLDRIPTENSEEPGDKGDDEEVEVICIDDSDDDDVAPPPSRSSHPPPPLTRAPADSNRPPLPFPDPDLQGLDLYNILPYEDRIAAAMHLDQNNYCANLGGSNNSNNSRTSSSASIIDISDE</sequence>
<keyword evidence="9" id="KW-0539">Nucleus</keyword>
<feature type="compositionally biased region" description="Polar residues" evidence="11">
    <location>
        <begin position="464"/>
        <end position="489"/>
    </location>
</feature>
<dbReference type="GO" id="GO:0003712">
    <property type="term" value="F:transcription coregulator activity"/>
    <property type="evidence" value="ECO:0007669"/>
    <property type="project" value="TreeGrafter"/>
</dbReference>
<dbReference type="AlphaFoldDB" id="A0A7M5X204"/>
<evidence type="ECO:0000313" key="15">
    <source>
        <dbReference type="EnsemblMetazoa" id="CLYHEMP015947.1"/>
    </source>
</evidence>
<dbReference type="Pfam" id="PF14324">
    <property type="entry name" value="PINIT"/>
    <property type="match status" value="1"/>
</dbReference>
<reference evidence="15" key="1">
    <citation type="submission" date="2021-01" db="UniProtKB">
        <authorList>
            <consortium name="EnsemblMetazoa"/>
        </authorList>
    </citation>
    <scope>IDENTIFICATION</scope>
</reference>
<evidence type="ECO:0000256" key="2">
    <source>
        <dbReference type="ARBA" id="ARBA00004718"/>
    </source>
</evidence>
<dbReference type="UniPathway" id="UPA00886"/>
<dbReference type="SUPFAM" id="SSF68906">
    <property type="entry name" value="SAP domain"/>
    <property type="match status" value="1"/>
</dbReference>
<dbReference type="GO" id="GO:0005634">
    <property type="term" value="C:nucleus"/>
    <property type="evidence" value="ECO:0007669"/>
    <property type="project" value="UniProtKB-SubCell"/>
</dbReference>
<dbReference type="Proteomes" id="UP000594262">
    <property type="component" value="Unplaced"/>
</dbReference>
<feature type="compositionally biased region" description="Low complexity" evidence="11">
    <location>
        <begin position="621"/>
        <end position="641"/>
    </location>
</feature>
<dbReference type="Gene3D" id="2.60.120.780">
    <property type="entry name" value="PINIT domain"/>
    <property type="match status" value="1"/>
</dbReference>
<dbReference type="InterPro" id="IPR003034">
    <property type="entry name" value="SAP_dom"/>
</dbReference>
<dbReference type="SMART" id="SM00513">
    <property type="entry name" value="SAP"/>
    <property type="match status" value="1"/>
</dbReference>
<feature type="domain" description="SAP" evidence="12">
    <location>
        <begin position="17"/>
        <end position="51"/>
    </location>
</feature>
<evidence type="ECO:0000256" key="8">
    <source>
        <dbReference type="ARBA" id="ARBA00022833"/>
    </source>
</evidence>
<feature type="region of interest" description="Disordered" evidence="11">
    <location>
        <begin position="66"/>
        <end position="164"/>
    </location>
</feature>
<feature type="compositionally biased region" description="Polar residues" evidence="11">
    <location>
        <begin position="72"/>
        <end position="101"/>
    </location>
</feature>
<keyword evidence="5" id="KW-0479">Metal-binding</keyword>
<evidence type="ECO:0000256" key="6">
    <source>
        <dbReference type="ARBA" id="ARBA00022771"/>
    </source>
</evidence>
<evidence type="ECO:0000256" key="10">
    <source>
        <dbReference type="PROSITE-ProRule" id="PRU00452"/>
    </source>
</evidence>
<dbReference type="FunFam" id="2.60.120.780:FF:000001">
    <property type="entry name" value="E3 SUMO-protein ligase PIAS2 isoform X1"/>
    <property type="match status" value="1"/>
</dbReference>
<dbReference type="Pfam" id="PF02891">
    <property type="entry name" value="zf-MIZ"/>
    <property type="match status" value="1"/>
</dbReference>
<dbReference type="InterPro" id="IPR004181">
    <property type="entry name" value="Znf_MIZ"/>
</dbReference>